<evidence type="ECO:0000313" key="11">
    <source>
        <dbReference type="Proteomes" id="UP000324973"/>
    </source>
</evidence>
<comment type="similarity">
    <text evidence="3 9">Belongs to the class I-like SAM-binding methyltransferase superfamily. TPMT family.</text>
</comment>
<protein>
    <recommendedName>
        <fullName evidence="4 9">Thiopurine S-methyltransferase</fullName>
        <ecNumber evidence="4 9">2.1.1.67</ecNumber>
    </recommendedName>
    <alternativeName>
        <fullName evidence="9">Thiopurine methyltransferase</fullName>
    </alternativeName>
</protein>
<accession>A0A5D4XNQ0</accession>
<comment type="catalytic activity">
    <reaction evidence="1 9">
        <text>S-adenosyl-L-methionine + a thiopurine = S-adenosyl-L-homocysteine + a thiopurine S-methylether.</text>
        <dbReference type="EC" id="2.1.1.67"/>
    </reaction>
</comment>
<dbReference type="Pfam" id="PF05724">
    <property type="entry name" value="TPMT"/>
    <property type="match status" value="1"/>
</dbReference>
<dbReference type="NCBIfam" id="NF009732">
    <property type="entry name" value="PRK13255.1"/>
    <property type="match status" value="1"/>
</dbReference>
<dbReference type="PROSITE" id="PS51585">
    <property type="entry name" value="SAM_MT_TPMT"/>
    <property type="match status" value="1"/>
</dbReference>
<dbReference type="OrthoDB" id="9778208at2"/>
<dbReference type="InterPro" id="IPR025835">
    <property type="entry name" value="Thiopurine_S-MeTrfase"/>
</dbReference>
<dbReference type="PANTHER" id="PTHR10259:SF11">
    <property type="entry name" value="THIOPURINE S-METHYLTRANSFERASE"/>
    <property type="match status" value="1"/>
</dbReference>
<dbReference type="EC" id="2.1.1.67" evidence="4 9"/>
<evidence type="ECO:0000256" key="9">
    <source>
        <dbReference type="HAMAP-Rule" id="MF_00812"/>
    </source>
</evidence>
<dbReference type="GO" id="GO:0032259">
    <property type="term" value="P:methylation"/>
    <property type="evidence" value="ECO:0007669"/>
    <property type="project" value="UniProtKB-KW"/>
</dbReference>
<evidence type="ECO:0000256" key="5">
    <source>
        <dbReference type="ARBA" id="ARBA00022490"/>
    </source>
</evidence>
<dbReference type="InterPro" id="IPR029063">
    <property type="entry name" value="SAM-dependent_MTases_sf"/>
</dbReference>
<gene>
    <name evidence="9" type="primary">tpm</name>
    <name evidence="10" type="ORF">FZO89_03585</name>
</gene>
<name>A0A5D4XNQ0_9GAMM</name>
<dbReference type="NCBIfam" id="TIGR03840">
    <property type="entry name" value="TMPT_Se_Te"/>
    <property type="match status" value="1"/>
</dbReference>
<feature type="binding site" evidence="9">
    <location>
        <position position="123"/>
    </location>
    <ligand>
        <name>S-adenosyl-L-methionine</name>
        <dbReference type="ChEBI" id="CHEBI:59789"/>
    </ligand>
</feature>
<dbReference type="InterPro" id="IPR008854">
    <property type="entry name" value="TPMT"/>
</dbReference>
<keyword evidence="7 9" id="KW-0808">Transferase</keyword>
<keyword evidence="6 9" id="KW-0489">Methyltransferase</keyword>
<evidence type="ECO:0000256" key="3">
    <source>
        <dbReference type="ARBA" id="ARBA00008145"/>
    </source>
</evidence>
<keyword evidence="8 9" id="KW-0949">S-adenosyl-L-methionine</keyword>
<evidence type="ECO:0000256" key="1">
    <source>
        <dbReference type="ARBA" id="ARBA00000903"/>
    </source>
</evidence>
<dbReference type="FunFam" id="3.40.50.150:FF:000101">
    <property type="entry name" value="Thiopurine S-methyltransferase"/>
    <property type="match status" value="1"/>
</dbReference>
<dbReference type="GO" id="GO:0005737">
    <property type="term" value="C:cytoplasm"/>
    <property type="evidence" value="ECO:0007669"/>
    <property type="project" value="UniProtKB-SubCell"/>
</dbReference>
<dbReference type="GO" id="GO:0008119">
    <property type="term" value="F:thiopurine S-methyltransferase activity"/>
    <property type="evidence" value="ECO:0007669"/>
    <property type="project" value="UniProtKB-UniRule"/>
</dbReference>
<dbReference type="HAMAP" id="MF_00812">
    <property type="entry name" value="Thiopur_methtran"/>
    <property type="match status" value="1"/>
</dbReference>
<evidence type="ECO:0000256" key="8">
    <source>
        <dbReference type="ARBA" id="ARBA00022691"/>
    </source>
</evidence>
<proteinExistence type="inferred from homology"/>
<dbReference type="EMBL" id="VTFT01000001">
    <property type="protein sequence ID" value="TYT25421.1"/>
    <property type="molecule type" value="Genomic_DNA"/>
</dbReference>
<feature type="binding site" evidence="9">
    <location>
        <position position="45"/>
    </location>
    <ligand>
        <name>S-adenosyl-L-methionine</name>
        <dbReference type="ChEBI" id="CHEBI:59789"/>
    </ligand>
</feature>
<comment type="subcellular location">
    <subcellularLocation>
        <location evidence="2 9">Cytoplasm</location>
    </subcellularLocation>
</comment>
<dbReference type="GO" id="GO:0010038">
    <property type="term" value="P:response to metal ion"/>
    <property type="evidence" value="ECO:0007669"/>
    <property type="project" value="InterPro"/>
</dbReference>
<feature type="binding site" evidence="9">
    <location>
        <position position="66"/>
    </location>
    <ligand>
        <name>S-adenosyl-L-methionine</name>
        <dbReference type="ChEBI" id="CHEBI:59789"/>
    </ligand>
</feature>
<sequence>MQPEFWHERWRGNRIGFHRDAPLPLLVSHWPSLGLPPGSRVCVPLCGKSLDMVWLAAQGHRVLGIELSRTAIEQFFAERGLLPTITTSPAGTHYAADAWELVQGDAFEIPAALLSDCAAVHDRAALIALPADMRATYATTLWTRLPGDCRALLVTLEYPETEKAGPPFPVGEAEVRTRFGEDWTVRLLERRDILANEPSFQGEGVSDLHTAVYRLDRKA</sequence>
<evidence type="ECO:0000256" key="4">
    <source>
        <dbReference type="ARBA" id="ARBA00011905"/>
    </source>
</evidence>
<dbReference type="InterPro" id="IPR022474">
    <property type="entry name" value="Thiopur_S-MeTfrase_Se/Te_detox"/>
</dbReference>
<evidence type="ECO:0000256" key="7">
    <source>
        <dbReference type="ARBA" id="ARBA00022679"/>
    </source>
</evidence>
<comment type="caution">
    <text evidence="10">The sequence shown here is derived from an EMBL/GenBank/DDBJ whole genome shotgun (WGS) entry which is preliminary data.</text>
</comment>
<dbReference type="Gene3D" id="3.40.50.150">
    <property type="entry name" value="Vaccinia Virus protein VP39"/>
    <property type="match status" value="1"/>
</dbReference>
<dbReference type="PANTHER" id="PTHR10259">
    <property type="entry name" value="THIOPURINE S-METHYLTRANSFERASE"/>
    <property type="match status" value="1"/>
</dbReference>
<dbReference type="RefSeq" id="WP_149101972.1">
    <property type="nucleotide sequence ID" value="NZ_VTFT01000001.1"/>
</dbReference>
<feature type="binding site" evidence="9">
    <location>
        <position position="10"/>
    </location>
    <ligand>
        <name>S-adenosyl-L-methionine</name>
        <dbReference type="ChEBI" id="CHEBI:59789"/>
    </ligand>
</feature>
<evidence type="ECO:0000256" key="6">
    <source>
        <dbReference type="ARBA" id="ARBA00022603"/>
    </source>
</evidence>
<dbReference type="Proteomes" id="UP000324973">
    <property type="component" value="Unassembled WGS sequence"/>
</dbReference>
<dbReference type="AlphaFoldDB" id="A0A5D4XNQ0"/>
<keyword evidence="11" id="KW-1185">Reference proteome</keyword>
<evidence type="ECO:0000256" key="2">
    <source>
        <dbReference type="ARBA" id="ARBA00004496"/>
    </source>
</evidence>
<organism evidence="10 11">
    <name type="scientific">Luteimonas viscosa</name>
    <dbReference type="NCBI Taxonomy" id="1132694"/>
    <lineage>
        <taxon>Bacteria</taxon>
        <taxon>Pseudomonadati</taxon>
        <taxon>Pseudomonadota</taxon>
        <taxon>Gammaproteobacteria</taxon>
        <taxon>Lysobacterales</taxon>
        <taxon>Lysobacteraceae</taxon>
        <taxon>Luteimonas</taxon>
    </lineage>
</organism>
<evidence type="ECO:0000313" key="10">
    <source>
        <dbReference type="EMBL" id="TYT25421.1"/>
    </source>
</evidence>
<reference evidence="10 11" key="1">
    <citation type="submission" date="2019-08" db="EMBL/GenBank/DDBJ databases">
        <title>Luteimonas viscosus sp. nov., isolated from soil of a sunflower field.</title>
        <authorList>
            <person name="Jianli Z."/>
            <person name="Ying Z."/>
        </authorList>
    </citation>
    <scope>NUCLEOTIDE SEQUENCE [LARGE SCALE GENOMIC DNA]</scope>
    <source>
        <strain evidence="10 11">XBU10</strain>
    </source>
</reference>
<keyword evidence="5 9" id="KW-0963">Cytoplasm</keyword>
<dbReference type="SUPFAM" id="SSF53335">
    <property type="entry name" value="S-adenosyl-L-methionine-dependent methyltransferases"/>
    <property type="match status" value="1"/>
</dbReference>
<dbReference type="PIRSF" id="PIRSF023956">
    <property type="entry name" value="Thiopurine_S-methyltransferase"/>
    <property type="match status" value="1"/>
</dbReference>